<keyword evidence="1" id="KW-0472">Membrane</keyword>
<proteinExistence type="predicted"/>
<organism evidence="2">
    <name type="scientific">hydrothermal vent metagenome</name>
    <dbReference type="NCBI Taxonomy" id="652676"/>
    <lineage>
        <taxon>unclassified sequences</taxon>
        <taxon>metagenomes</taxon>
        <taxon>ecological metagenomes</taxon>
    </lineage>
</organism>
<keyword evidence="1" id="KW-0812">Transmembrane</keyword>
<feature type="transmembrane region" description="Helical" evidence="1">
    <location>
        <begin position="175"/>
        <end position="194"/>
    </location>
</feature>
<dbReference type="EMBL" id="FPHB01000022">
    <property type="protein sequence ID" value="SFV53980.1"/>
    <property type="molecule type" value="Genomic_DNA"/>
</dbReference>
<dbReference type="AlphaFoldDB" id="A0A1W1BKC0"/>
<accession>A0A1W1BKC0</accession>
<keyword evidence="1" id="KW-1133">Transmembrane helix</keyword>
<protein>
    <submittedName>
        <fullName evidence="2">Uncharacterized protein</fullName>
    </submittedName>
</protein>
<evidence type="ECO:0000256" key="1">
    <source>
        <dbReference type="SAM" id="Phobius"/>
    </source>
</evidence>
<evidence type="ECO:0000313" key="2">
    <source>
        <dbReference type="EMBL" id="SFV53980.1"/>
    </source>
</evidence>
<sequence>MFLKFKSDREILFLDPDVDIKQTQKRVAMILSPALYWVRVFDLPLNNEKEAKKLLPSLFEEFLPDGEFSYFGYYEGERYVGFAYEERVIRELLVKKGVDLTKIDSFYFAQSELSVDMLPARVADGWMLKEVDGIILKLPFLEQTELKELDLQMLQLSKRSIKIDHFVAPIAKKRLYMFSLLFVLFGFLYGLEWWRINKEVVDLQKRSSELFSRYNLLPTLTQNRSILKRYEKIDKKQKRVRKVVSILFKVVYLTKGYLQSISIEKQRVSATLALKETKELQNYLKGYKLQIKKLHKNLIRVEVTL</sequence>
<reference evidence="2" key="1">
    <citation type="submission" date="2016-10" db="EMBL/GenBank/DDBJ databases">
        <authorList>
            <person name="de Groot N.N."/>
        </authorList>
    </citation>
    <scope>NUCLEOTIDE SEQUENCE</scope>
</reference>
<name>A0A1W1BKC0_9ZZZZ</name>
<gene>
    <name evidence="2" type="ORF">MNB_SM-7-995</name>
</gene>